<dbReference type="SUPFAM" id="SSF52768">
    <property type="entry name" value="Arginase/deacetylase"/>
    <property type="match status" value="1"/>
</dbReference>
<dbReference type="GO" id="GO:0030145">
    <property type="term" value="F:manganese ion binding"/>
    <property type="evidence" value="ECO:0007669"/>
    <property type="project" value="TreeGrafter"/>
</dbReference>
<evidence type="ECO:0000313" key="7">
    <source>
        <dbReference type="Proteomes" id="UP000635606"/>
    </source>
</evidence>
<reference evidence="6" key="1">
    <citation type="submission" date="2021-01" db="EMBL/GenBank/DDBJ databases">
        <title>Whole genome shotgun sequence of Virgisporangium ochraceum NBRC 16418.</title>
        <authorList>
            <person name="Komaki H."/>
            <person name="Tamura T."/>
        </authorList>
    </citation>
    <scope>NUCLEOTIDE SEQUENCE</scope>
    <source>
        <strain evidence="6">NBRC 16418</strain>
    </source>
</reference>
<sequence>MRRIAVLDAPSNLGLRPPTATSVPGCYKAPGALRDHKLVDRLKARDAGCLTPPRYDPGDWRPGDGVAHAADIAGYSVQLADRIGAIVAAGEFPLILGGDCSVLLGAAVMVGRLDGRYGLVFVDGHSDFRHPGNASYVGAAAGEDLALVTGRGQPDLTGIEGRRPYFRDVDVAVLGIRPQDEYRIELQAAGIAYRAVPELRSDGAARSAQWARQVLQDCDGYWVHIDVDVLDPAVMPAVDAPDPGGIAYAELELLLAGLVNTPRCLGVELTVFDPDYDPDGQYAAELVEMLVTGLAPVATTPTDGAGQGGSRRAKVPMARSTFADFAPSPRRAPEPREALEARAAPEARVVPEARTAPGARVAPEARVAPSAGPAPVTEGDTATGDGAESKATAPEPVTVPTQPGPPDEPPPARRQVDHGPGKLRRRPPS</sequence>
<feature type="compositionally biased region" description="Basic and acidic residues" evidence="5">
    <location>
        <begin position="331"/>
        <end position="351"/>
    </location>
</feature>
<dbReference type="RefSeq" id="WP_239160351.1">
    <property type="nucleotide sequence ID" value="NZ_BOPH01000057.1"/>
</dbReference>
<dbReference type="Pfam" id="PF00491">
    <property type="entry name" value="Arginase"/>
    <property type="match status" value="1"/>
</dbReference>
<evidence type="ECO:0008006" key="8">
    <source>
        <dbReference type="Google" id="ProtNLM"/>
    </source>
</evidence>
<evidence type="ECO:0000256" key="2">
    <source>
        <dbReference type="ARBA" id="ARBA00022801"/>
    </source>
</evidence>
<keyword evidence="7" id="KW-1185">Reference proteome</keyword>
<evidence type="ECO:0000256" key="3">
    <source>
        <dbReference type="ARBA" id="ARBA00023211"/>
    </source>
</evidence>
<keyword evidence="3" id="KW-0464">Manganese</keyword>
<dbReference type="AlphaFoldDB" id="A0A8J3ZT49"/>
<organism evidence="6 7">
    <name type="scientific">Virgisporangium ochraceum</name>
    <dbReference type="NCBI Taxonomy" id="65505"/>
    <lineage>
        <taxon>Bacteria</taxon>
        <taxon>Bacillati</taxon>
        <taxon>Actinomycetota</taxon>
        <taxon>Actinomycetes</taxon>
        <taxon>Micromonosporales</taxon>
        <taxon>Micromonosporaceae</taxon>
        <taxon>Virgisporangium</taxon>
    </lineage>
</organism>
<dbReference type="InterPro" id="IPR023696">
    <property type="entry name" value="Ureohydrolase_dom_sf"/>
</dbReference>
<dbReference type="PANTHER" id="PTHR43782:SF3">
    <property type="entry name" value="ARGINASE"/>
    <property type="match status" value="1"/>
</dbReference>
<dbReference type="EMBL" id="BOPH01000057">
    <property type="protein sequence ID" value="GIJ69211.1"/>
    <property type="molecule type" value="Genomic_DNA"/>
</dbReference>
<dbReference type="PANTHER" id="PTHR43782">
    <property type="entry name" value="ARGINASE"/>
    <property type="match status" value="1"/>
</dbReference>
<feature type="compositionally biased region" description="Basic and acidic residues" evidence="5">
    <location>
        <begin position="410"/>
        <end position="420"/>
    </location>
</feature>
<dbReference type="GO" id="GO:0004053">
    <property type="term" value="F:arginase activity"/>
    <property type="evidence" value="ECO:0007669"/>
    <property type="project" value="TreeGrafter"/>
</dbReference>
<protein>
    <recommendedName>
        <fullName evidence="8">Arginase</fullName>
    </recommendedName>
</protein>
<dbReference type="Proteomes" id="UP000635606">
    <property type="component" value="Unassembled WGS sequence"/>
</dbReference>
<dbReference type="PROSITE" id="PS51409">
    <property type="entry name" value="ARGINASE_2"/>
    <property type="match status" value="1"/>
</dbReference>
<comment type="caution">
    <text evidence="6">The sequence shown here is derived from an EMBL/GenBank/DDBJ whole genome shotgun (WGS) entry which is preliminary data.</text>
</comment>
<evidence type="ECO:0000313" key="6">
    <source>
        <dbReference type="EMBL" id="GIJ69211.1"/>
    </source>
</evidence>
<dbReference type="InterPro" id="IPR006035">
    <property type="entry name" value="Ureohydrolase"/>
</dbReference>
<feature type="region of interest" description="Disordered" evidence="5">
    <location>
        <begin position="299"/>
        <end position="429"/>
    </location>
</feature>
<evidence type="ECO:0000256" key="1">
    <source>
        <dbReference type="ARBA" id="ARBA00022723"/>
    </source>
</evidence>
<accession>A0A8J3ZT49</accession>
<gene>
    <name evidence="6" type="ORF">Voc01_041280</name>
</gene>
<evidence type="ECO:0000256" key="4">
    <source>
        <dbReference type="PROSITE-ProRule" id="PRU00742"/>
    </source>
</evidence>
<evidence type="ECO:0000256" key="5">
    <source>
        <dbReference type="SAM" id="MobiDB-lite"/>
    </source>
</evidence>
<proteinExistence type="inferred from homology"/>
<keyword evidence="2" id="KW-0378">Hydrolase</keyword>
<dbReference type="PRINTS" id="PR00116">
    <property type="entry name" value="ARGINASE"/>
</dbReference>
<name>A0A8J3ZT49_9ACTN</name>
<dbReference type="CDD" id="cd09999">
    <property type="entry name" value="Arginase-like_1"/>
    <property type="match status" value="1"/>
</dbReference>
<dbReference type="Gene3D" id="3.40.800.10">
    <property type="entry name" value="Ureohydrolase domain"/>
    <property type="match status" value="1"/>
</dbReference>
<dbReference type="GO" id="GO:0005737">
    <property type="term" value="C:cytoplasm"/>
    <property type="evidence" value="ECO:0007669"/>
    <property type="project" value="TreeGrafter"/>
</dbReference>
<keyword evidence="1" id="KW-0479">Metal-binding</keyword>
<comment type="similarity">
    <text evidence="4">Belongs to the arginase family.</text>
</comment>